<evidence type="ECO:0000259" key="2">
    <source>
        <dbReference type="Pfam" id="PF03544"/>
    </source>
</evidence>
<dbReference type="Gene3D" id="3.30.1150.10">
    <property type="match status" value="1"/>
</dbReference>
<dbReference type="Pfam" id="PF03544">
    <property type="entry name" value="TonB_C"/>
    <property type="match status" value="1"/>
</dbReference>
<dbReference type="Proteomes" id="UP000290283">
    <property type="component" value="Unassembled WGS sequence"/>
</dbReference>
<feature type="signal peptide" evidence="1">
    <location>
        <begin position="1"/>
        <end position="19"/>
    </location>
</feature>
<dbReference type="AlphaFoldDB" id="A0A4Q1K767"/>
<dbReference type="SUPFAM" id="SSF74653">
    <property type="entry name" value="TolA/TonB C-terminal domain"/>
    <property type="match status" value="1"/>
</dbReference>
<reference evidence="4" key="1">
    <citation type="submission" date="2019-01" db="EMBL/GenBank/DDBJ databases">
        <title>Cytophagaceae bacterium strain CAR-16.</title>
        <authorList>
            <person name="Chen W.-M."/>
        </authorList>
    </citation>
    <scope>NUCLEOTIDE SEQUENCE [LARGE SCALE GENOMIC DNA]</scope>
    <source>
        <strain evidence="4">LLJ-11</strain>
    </source>
</reference>
<feature type="chain" id="PRO_5020649767" description="TonB C-terminal domain-containing protein" evidence="1">
    <location>
        <begin position="20"/>
        <end position="131"/>
    </location>
</feature>
<accession>A0A4Q1K767</accession>
<feature type="domain" description="TonB C-terminal" evidence="2">
    <location>
        <begin position="64"/>
        <end position="124"/>
    </location>
</feature>
<gene>
    <name evidence="3" type="ORF">EQG63_05410</name>
</gene>
<proteinExistence type="predicted"/>
<dbReference type="InterPro" id="IPR037682">
    <property type="entry name" value="TonB_C"/>
</dbReference>
<evidence type="ECO:0000256" key="1">
    <source>
        <dbReference type="SAM" id="SignalP"/>
    </source>
</evidence>
<evidence type="ECO:0000313" key="3">
    <source>
        <dbReference type="EMBL" id="RXR21380.1"/>
    </source>
</evidence>
<dbReference type="OrthoDB" id="1095452at2"/>
<keyword evidence="4" id="KW-1185">Reference proteome</keyword>
<sequence length="131" mass="14897">MKRTLVIVLFFLFVSQLYSQENEISVVTLDSHKVEKDTIKVVKSQTFGQYIQRNFKFDPVKSVKGKIIVEFFVEKDGSLSGFKIIKDVGYGAADELIKVLKNAPKFKPAMIDGVPIKTKYTLPVPIDIRVR</sequence>
<organism evidence="3 4">
    <name type="scientific">Flavobacterium amnicola</name>
    <dbReference type="NCBI Taxonomy" id="2506422"/>
    <lineage>
        <taxon>Bacteria</taxon>
        <taxon>Pseudomonadati</taxon>
        <taxon>Bacteroidota</taxon>
        <taxon>Flavobacteriia</taxon>
        <taxon>Flavobacteriales</taxon>
        <taxon>Flavobacteriaceae</taxon>
        <taxon>Flavobacterium</taxon>
    </lineage>
</organism>
<name>A0A4Q1K767_9FLAO</name>
<protein>
    <recommendedName>
        <fullName evidence="2">TonB C-terminal domain-containing protein</fullName>
    </recommendedName>
</protein>
<dbReference type="RefSeq" id="WP_129435207.1">
    <property type="nucleotide sequence ID" value="NZ_SBKO01000001.1"/>
</dbReference>
<dbReference type="GO" id="GO:0055085">
    <property type="term" value="P:transmembrane transport"/>
    <property type="evidence" value="ECO:0007669"/>
    <property type="project" value="InterPro"/>
</dbReference>
<keyword evidence="1" id="KW-0732">Signal</keyword>
<comment type="caution">
    <text evidence="3">The sequence shown here is derived from an EMBL/GenBank/DDBJ whole genome shotgun (WGS) entry which is preliminary data.</text>
</comment>
<evidence type="ECO:0000313" key="4">
    <source>
        <dbReference type="Proteomes" id="UP000290283"/>
    </source>
</evidence>
<dbReference type="EMBL" id="SBKO01000001">
    <property type="protein sequence ID" value="RXR21380.1"/>
    <property type="molecule type" value="Genomic_DNA"/>
</dbReference>